<dbReference type="CDD" id="cd15491">
    <property type="entry name" value="selB_III"/>
    <property type="match status" value="1"/>
</dbReference>
<dbReference type="InterPro" id="IPR000795">
    <property type="entry name" value="T_Tr_GTP-bd_dom"/>
</dbReference>
<dbReference type="Gene3D" id="3.40.50.300">
    <property type="entry name" value="P-loop containing nucleotide triphosphate hydrolases"/>
    <property type="match status" value="1"/>
</dbReference>
<dbReference type="NCBIfam" id="TIGR00475">
    <property type="entry name" value="selB"/>
    <property type="match status" value="1"/>
</dbReference>
<evidence type="ECO:0000256" key="1">
    <source>
        <dbReference type="ARBA" id="ARBA00004496"/>
    </source>
</evidence>
<dbReference type="GO" id="GO:0005737">
    <property type="term" value="C:cytoplasm"/>
    <property type="evidence" value="ECO:0007669"/>
    <property type="project" value="UniProtKB-SubCell"/>
</dbReference>
<protein>
    <recommendedName>
        <fullName evidence="2">Selenocysteine-specific elongation factor</fullName>
    </recommendedName>
    <alternativeName>
        <fullName evidence="8">SelB translation factor</fullName>
    </alternativeName>
</protein>
<dbReference type="InterPro" id="IPR057335">
    <property type="entry name" value="Beta-barrel_SelB"/>
</dbReference>
<comment type="function">
    <text evidence="7">Translation factor necessary for the incorporation of selenocysteine into proteins. It probably replaces EF-Tu for the insertion of selenocysteine directed by the UGA codon. SelB binds GTP and GDP.</text>
</comment>
<dbReference type="Pfam" id="PF00009">
    <property type="entry name" value="GTP_EFTU"/>
    <property type="match status" value="1"/>
</dbReference>
<keyword evidence="4" id="KW-0547">Nucleotide-binding</keyword>
<dbReference type="PROSITE" id="PS51722">
    <property type="entry name" value="G_TR_2"/>
    <property type="match status" value="1"/>
</dbReference>
<accession>A0A2P9ANJ1</accession>
<gene>
    <name evidence="11" type="ORF">BQ8482_310037</name>
</gene>
<dbReference type="AlphaFoldDB" id="A0A2P9ANJ1"/>
<sequence length="699" mass="75421">MIVGTAGHVDHGKTALVRALTGVDTDRLQEEKARGMTIDLGFAYLPAPNGDVIGFIDVPGHERFVDTMLAGASGIDFVLLVIAADDGIMPQTREHLAIIDLLGIRRGAVVLAKSDLIAPARRAAVQADIRAALADTALAEADIMPTSAVSGDGIDDLRHFLFEEASRFAGRASSGRFRLAVDRCFTLHGVGTVVTGTVLSGSVGVGDHLVVSPSGLAARVRSIHAQNRLAERGRAGDRCALNLAGDGIGKEAIGRGDIILDPELHAPTGRIDARLRVLPGEPRPIGQWFPVRLHHAAAEVGARVVLLSDEPVRPGGVAKVQLVLDNPIAAAAGDPYVVRDTSAQRTIGGGRLIDLRAPSRKRRTPERLIQIEAYAVPDPEAAVTALLDTPPHYLDLGSFARDRALGSDETQRLVDSLGLVCIPVRKTLFVLSPARWMQFRLGLAANLKTFHADNPDLPGIGMERLRLQLDPRLPAPMFAAALRMLARAGKLALDGAWVRLPGHEVRLTPQDETLWLQIERLIGGSTRYHPPRVRDIADMLAKPETEIRRILKLTGRIGRVYEVAHDHFFLRPALAGIVEIVDDLTAAEPGGRFNAAQFRDRAGSGRKVAIQILEFLDRHGVTLRRGDLRLVNRHRRDLFRSPADSEPAIAEVSGGASSPVGRPDFKSGRGREPVLGGFDSHSLPPLSQRRDDGDNPLSR</sequence>
<evidence type="ECO:0000259" key="10">
    <source>
        <dbReference type="PROSITE" id="PS51722"/>
    </source>
</evidence>
<dbReference type="Pfam" id="PF09106">
    <property type="entry name" value="WHD_2nd_SelB"/>
    <property type="match status" value="1"/>
</dbReference>
<dbReference type="GO" id="GO:0003723">
    <property type="term" value="F:RNA binding"/>
    <property type="evidence" value="ECO:0007669"/>
    <property type="project" value="InterPro"/>
</dbReference>
<feature type="region of interest" description="Disordered" evidence="9">
    <location>
        <begin position="645"/>
        <end position="699"/>
    </location>
</feature>
<keyword evidence="11" id="KW-0251">Elongation factor</keyword>
<evidence type="ECO:0000256" key="9">
    <source>
        <dbReference type="SAM" id="MobiDB-lite"/>
    </source>
</evidence>
<dbReference type="SUPFAM" id="SSF50465">
    <property type="entry name" value="EF-Tu/eEF-1alpha/eIF2-gamma C-terminal domain"/>
    <property type="match status" value="1"/>
</dbReference>
<dbReference type="InterPro" id="IPR015190">
    <property type="entry name" value="Elong_fac_SelB-wing-hlx_typ-2"/>
</dbReference>
<evidence type="ECO:0000256" key="2">
    <source>
        <dbReference type="ARBA" id="ARBA00015953"/>
    </source>
</evidence>
<reference evidence="12" key="1">
    <citation type="submission" date="2016-12" db="EMBL/GenBank/DDBJ databases">
        <authorList>
            <person name="Brunel B."/>
        </authorList>
    </citation>
    <scope>NUCLEOTIDE SEQUENCE [LARGE SCALE GENOMIC DNA]</scope>
</reference>
<proteinExistence type="predicted"/>
<dbReference type="SUPFAM" id="SSF46785">
    <property type="entry name" value="Winged helix' DNA-binding domain"/>
    <property type="match status" value="3"/>
</dbReference>
<dbReference type="GO" id="GO:0003746">
    <property type="term" value="F:translation elongation factor activity"/>
    <property type="evidence" value="ECO:0007669"/>
    <property type="project" value="UniProtKB-KW"/>
</dbReference>
<evidence type="ECO:0000256" key="7">
    <source>
        <dbReference type="ARBA" id="ARBA00025526"/>
    </source>
</evidence>
<dbReference type="Pfam" id="PF03144">
    <property type="entry name" value="GTP_EFTU_D2"/>
    <property type="match status" value="1"/>
</dbReference>
<dbReference type="InterPro" id="IPR036390">
    <property type="entry name" value="WH_DNA-bd_sf"/>
</dbReference>
<feature type="domain" description="Tr-type G" evidence="10">
    <location>
        <begin position="1"/>
        <end position="173"/>
    </location>
</feature>
<evidence type="ECO:0000256" key="5">
    <source>
        <dbReference type="ARBA" id="ARBA00022917"/>
    </source>
</evidence>
<keyword evidence="5" id="KW-0648">Protein biosynthesis</keyword>
<dbReference type="InterPro" id="IPR027417">
    <property type="entry name" value="P-loop_NTPase"/>
</dbReference>
<dbReference type="InterPro" id="IPR036388">
    <property type="entry name" value="WH-like_DNA-bd_sf"/>
</dbReference>
<dbReference type="CDD" id="cd04171">
    <property type="entry name" value="SelB"/>
    <property type="match status" value="1"/>
</dbReference>
<dbReference type="InterPro" id="IPR015191">
    <property type="entry name" value="SelB_WHD4"/>
</dbReference>
<dbReference type="InterPro" id="IPR009001">
    <property type="entry name" value="Transl_elong_EF1A/Init_IF2_C"/>
</dbReference>
<evidence type="ECO:0000256" key="3">
    <source>
        <dbReference type="ARBA" id="ARBA00022490"/>
    </source>
</evidence>
<evidence type="ECO:0000256" key="8">
    <source>
        <dbReference type="ARBA" id="ARBA00031615"/>
    </source>
</evidence>
<dbReference type="Gene3D" id="2.40.30.10">
    <property type="entry name" value="Translation factors"/>
    <property type="match status" value="1"/>
</dbReference>
<evidence type="ECO:0000313" key="11">
    <source>
        <dbReference type="EMBL" id="SJM32716.1"/>
    </source>
</evidence>
<evidence type="ECO:0000256" key="4">
    <source>
        <dbReference type="ARBA" id="ARBA00022741"/>
    </source>
</evidence>
<evidence type="ECO:0000256" key="6">
    <source>
        <dbReference type="ARBA" id="ARBA00023134"/>
    </source>
</evidence>
<keyword evidence="6" id="KW-0342">GTP-binding</keyword>
<feature type="compositionally biased region" description="Basic and acidic residues" evidence="9">
    <location>
        <begin position="663"/>
        <end position="672"/>
    </location>
</feature>
<dbReference type="SUPFAM" id="SSF52540">
    <property type="entry name" value="P-loop containing nucleoside triphosphate hydrolases"/>
    <property type="match status" value="1"/>
</dbReference>
<dbReference type="InterPro" id="IPR031157">
    <property type="entry name" value="G_TR_CS"/>
</dbReference>
<dbReference type="Pfam" id="PF25461">
    <property type="entry name" value="Beta-barrel_SelB"/>
    <property type="match status" value="1"/>
</dbReference>
<dbReference type="Proteomes" id="UP000245698">
    <property type="component" value="Unassembled WGS sequence"/>
</dbReference>
<dbReference type="GO" id="GO:0004020">
    <property type="term" value="F:adenylylsulfate kinase activity"/>
    <property type="evidence" value="ECO:0007669"/>
    <property type="project" value="UniProtKB-EC"/>
</dbReference>
<dbReference type="EMBL" id="FUIG01000039">
    <property type="protein sequence ID" value="SJM32716.1"/>
    <property type="molecule type" value="Genomic_DNA"/>
</dbReference>
<dbReference type="GO" id="GO:0001514">
    <property type="term" value="P:selenocysteine incorporation"/>
    <property type="evidence" value="ECO:0007669"/>
    <property type="project" value="InterPro"/>
</dbReference>
<dbReference type="Pfam" id="PF09107">
    <property type="entry name" value="WHD_3rd_SelB"/>
    <property type="match status" value="1"/>
</dbReference>
<dbReference type="PANTHER" id="PTHR43721">
    <property type="entry name" value="ELONGATION FACTOR TU-RELATED"/>
    <property type="match status" value="1"/>
</dbReference>
<dbReference type="GO" id="GO:0005525">
    <property type="term" value="F:GTP binding"/>
    <property type="evidence" value="ECO:0007669"/>
    <property type="project" value="UniProtKB-KW"/>
</dbReference>
<dbReference type="GO" id="GO:0003924">
    <property type="term" value="F:GTPase activity"/>
    <property type="evidence" value="ECO:0007669"/>
    <property type="project" value="InterPro"/>
</dbReference>
<dbReference type="InterPro" id="IPR004535">
    <property type="entry name" value="Transl_elong_SelB"/>
</dbReference>
<comment type="subcellular location">
    <subcellularLocation>
        <location evidence="1">Cytoplasm</location>
    </subcellularLocation>
</comment>
<dbReference type="SUPFAM" id="SSF50447">
    <property type="entry name" value="Translation proteins"/>
    <property type="match status" value="1"/>
</dbReference>
<keyword evidence="12" id="KW-1185">Reference proteome</keyword>
<dbReference type="Gene3D" id="1.10.10.10">
    <property type="entry name" value="Winged helix-like DNA-binding domain superfamily/Winged helix DNA-binding domain"/>
    <property type="match status" value="3"/>
</dbReference>
<dbReference type="InterPro" id="IPR004161">
    <property type="entry name" value="EFTu-like_2"/>
</dbReference>
<keyword evidence="3" id="KW-0963">Cytoplasm</keyword>
<dbReference type="InterPro" id="IPR050055">
    <property type="entry name" value="EF-Tu_GTPase"/>
</dbReference>
<organism evidence="11 12">
    <name type="scientific">Mesorhizobium delmotii</name>
    <dbReference type="NCBI Taxonomy" id="1631247"/>
    <lineage>
        <taxon>Bacteria</taxon>
        <taxon>Pseudomonadati</taxon>
        <taxon>Pseudomonadota</taxon>
        <taxon>Alphaproteobacteria</taxon>
        <taxon>Hyphomicrobiales</taxon>
        <taxon>Phyllobacteriaceae</taxon>
        <taxon>Mesorhizobium</taxon>
    </lineage>
</organism>
<dbReference type="PANTHER" id="PTHR43721:SF22">
    <property type="entry name" value="ELONGATION FACTOR TU, MITOCHONDRIAL"/>
    <property type="match status" value="1"/>
</dbReference>
<dbReference type="PROSITE" id="PS00301">
    <property type="entry name" value="G_TR_1"/>
    <property type="match status" value="1"/>
</dbReference>
<dbReference type="PRINTS" id="PR00315">
    <property type="entry name" value="ELONGATNFCT"/>
</dbReference>
<dbReference type="InterPro" id="IPR009000">
    <property type="entry name" value="Transl_B-barrel_sf"/>
</dbReference>
<name>A0A2P9ANJ1_9HYPH</name>
<evidence type="ECO:0000313" key="12">
    <source>
        <dbReference type="Proteomes" id="UP000245698"/>
    </source>
</evidence>